<dbReference type="Proteomes" id="UP000499080">
    <property type="component" value="Unassembled WGS sequence"/>
</dbReference>
<dbReference type="PANTHER" id="PTHR45823:SF1">
    <property type="entry name" value="T-SNARE COILED-COIL HOMOLOGY DOMAIN-CONTAINING PROTEIN"/>
    <property type="match status" value="1"/>
</dbReference>
<name>A0A4Y2FT45_ARAVE</name>
<gene>
    <name evidence="1" type="ORF">AVEN_257135_1</name>
</gene>
<dbReference type="EMBL" id="BGPR01001057">
    <property type="protein sequence ID" value="GBM44197.1"/>
    <property type="molecule type" value="Genomic_DNA"/>
</dbReference>
<proteinExistence type="predicted"/>
<keyword evidence="2" id="KW-1185">Reference proteome</keyword>
<evidence type="ECO:0000313" key="1">
    <source>
        <dbReference type="EMBL" id="GBM44197.1"/>
    </source>
</evidence>
<dbReference type="AlphaFoldDB" id="A0A4Y2FT45"/>
<organism evidence="1 2">
    <name type="scientific">Araneus ventricosus</name>
    <name type="common">Orbweaver spider</name>
    <name type="synonym">Epeira ventricosa</name>
    <dbReference type="NCBI Taxonomy" id="182803"/>
    <lineage>
        <taxon>Eukaryota</taxon>
        <taxon>Metazoa</taxon>
        <taxon>Ecdysozoa</taxon>
        <taxon>Arthropoda</taxon>
        <taxon>Chelicerata</taxon>
        <taxon>Arachnida</taxon>
        <taxon>Araneae</taxon>
        <taxon>Araneomorphae</taxon>
        <taxon>Entelegynae</taxon>
        <taxon>Araneoidea</taxon>
        <taxon>Araneidae</taxon>
        <taxon>Araneus</taxon>
    </lineage>
</organism>
<dbReference type="PANTHER" id="PTHR45823">
    <property type="entry name" value="T-SNARE COILED-COIL HOMOLOGY DOMAIN-CONTAINING PROTEIN"/>
    <property type="match status" value="1"/>
</dbReference>
<sequence>MVKTREITEMEAKFEKLLVFMEEMKKRQEDMRANILNVTRTSIKLSICNGKTSCQVYKTQFSYVAEANGWDSITEACHLAASLRAEAANILRTVPEHQNLNFKMISDTLE</sequence>
<reference evidence="1 2" key="1">
    <citation type="journal article" date="2019" name="Sci. Rep.">
        <title>Orb-weaving spider Araneus ventricosus genome elucidates the spidroin gene catalogue.</title>
        <authorList>
            <person name="Kono N."/>
            <person name="Nakamura H."/>
            <person name="Ohtoshi R."/>
            <person name="Moran D.A.P."/>
            <person name="Shinohara A."/>
            <person name="Yoshida Y."/>
            <person name="Fujiwara M."/>
            <person name="Mori M."/>
            <person name="Tomita M."/>
            <person name="Arakawa K."/>
        </authorList>
    </citation>
    <scope>NUCLEOTIDE SEQUENCE [LARGE SCALE GENOMIC DNA]</scope>
</reference>
<comment type="caution">
    <text evidence="1">The sequence shown here is derived from an EMBL/GenBank/DDBJ whole genome shotgun (WGS) entry which is preliminary data.</text>
</comment>
<dbReference type="OrthoDB" id="8300685at2759"/>
<accession>A0A4Y2FT45</accession>
<protein>
    <submittedName>
        <fullName evidence="1">Uncharacterized protein</fullName>
    </submittedName>
</protein>
<evidence type="ECO:0000313" key="2">
    <source>
        <dbReference type="Proteomes" id="UP000499080"/>
    </source>
</evidence>